<evidence type="ECO:0000313" key="2">
    <source>
        <dbReference type="Proteomes" id="UP000011939"/>
    </source>
</evidence>
<dbReference type="PATRIC" id="fig|1244083.3.peg.74"/>
<evidence type="ECO:0000313" key="1">
    <source>
        <dbReference type="EMBL" id="EKU12130.1"/>
    </source>
</evidence>
<reference evidence="1 2" key="1">
    <citation type="journal article" date="2013" name="Genome Announc.">
        <title>Genome Sequence of Campylobacter showae UNSWCD, Isolated from a Patient with Crohn's Disease.</title>
        <authorList>
            <person name="Tay A.P."/>
            <person name="Kaakoush N.O."/>
            <person name="Deshpande N.P."/>
            <person name="Chen Z."/>
            <person name="Mitchell H."/>
            <person name="Wilkins M.R."/>
        </authorList>
    </citation>
    <scope>NUCLEOTIDE SEQUENCE [LARGE SCALE GENOMIC DNA]</scope>
    <source>
        <strain evidence="1 2">CSUNSWCD</strain>
    </source>
</reference>
<dbReference type="EMBL" id="AMZQ01000001">
    <property type="protein sequence ID" value="EKU12130.1"/>
    <property type="molecule type" value="Genomic_DNA"/>
</dbReference>
<comment type="caution">
    <text evidence="1">The sequence shown here is derived from an EMBL/GenBank/DDBJ whole genome shotgun (WGS) entry which is preliminary data.</text>
</comment>
<organism evidence="1 2">
    <name type="scientific">Campylobacter showae CSUNSWCD</name>
    <dbReference type="NCBI Taxonomy" id="1244083"/>
    <lineage>
        <taxon>Bacteria</taxon>
        <taxon>Pseudomonadati</taxon>
        <taxon>Campylobacterota</taxon>
        <taxon>Epsilonproteobacteria</taxon>
        <taxon>Campylobacterales</taxon>
        <taxon>Campylobacteraceae</taxon>
        <taxon>Campylobacter</taxon>
    </lineage>
</organism>
<dbReference type="STRING" id="1244083.CSUNSWCD_70"/>
<accession>M5ILP7</accession>
<gene>
    <name evidence="1" type="ORF">CSUNSWCD_70</name>
</gene>
<protein>
    <submittedName>
        <fullName evidence="1">Uncharacterized protein</fullName>
    </submittedName>
</protein>
<dbReference type="AlphaFoldDB" id="M5ILP7"/>
<proteinExistence type="predicted"/>
<dbReference type="Proteomes" id="UP000011939">
    <property type="component" value="Unassembled WGS sequence"/>
</dbReference>
<sequence length="41" mass="4815">MIAIDASDLDWIIVCDNLFFVAFYFRRASIYSRYTMKIGMG</sequence>
<name>M5ILP7_9BACT</name>